<dbReference type="Gene3D" id="3.90.1140.10">
    <property type="entry name" value="Cyclic phosphodiesterase"/>
    <property type="match status" value="1"/>
</dbReference>
<organism evidence="3 4">
    <name type="scientific">Lysobacter yangpyeongensis</name>
    <dbReference type="NCBI Taxonomy" id="346182"/>
    <lineage>
        <taxon>Bacteria</taxon>
        <taxon>Pseudomonadati</taxon>
        <taxon>Pseudomonadota</taxon>
        <taxon>Gammaproteobacteria</taxon>
        <taxon>Lysobacterales</taxon>
        <taxon>Lysobacteraceae</taxon>
        <taxon>Lysobacter</taxon>
    </lineage>
</organism>
<accession>A0ABW0SIY3</accession>
<reference evidence="4" key="1">
    <citation type="journal article" date="2019" name="Int. J. Syst. Evol. Microbiol.">
        <title>The Global Catalogue of Microorganisms (GCM) 10K type strain sequencing project: providing services to taxonomists for standard genome sequencing and annotation.</title>
        <authorList>
            <consortium name="The Broad Institute Genomics Platform"/>
            <consortium name="The Broad Institute Genome Sequencing Center for Infectious Disease"/>
            <person name="Wu L."/>
            <person name="Ma J."/>
        </authorList>
    </citation>
    <scope>NUCLEOTIDE SEQUENCE [LARGE SCALE GENOMIC DNA]</scope>
    <source>
        <strain evidence="4">KACC 11407</strain>
    </source>
</reference>
<gene>
    <name evidence="3" type="primary">thpR</name>
    <name evidence="3" type="ORF">ACFPN1_01870</name>
</gene>
<keyword evidence="1 2" id="KW-0378">Hydrolase</keyword>
<dbReference type="EMBL" id="JBHSNM010000001">
    <property type="protein sequence ID" value="MFC5568812.1"/>
    <property type="molecule type" value="Genomic_DNA"/>
</dbReference>
<comment type="similarity">
    <text evidence="2">Belongs to the 2H phosphoesterase superfamily. ThpR family.</text>
</comment>
<keyword evidence="4" id="KW-1185">Reference proteome</keyword>
<proteinExistence type="inferred from homology"/>
<dbReference type="EC" id="3.1.4.58" evidence="2"/>
<feature type="active site" description="Proton acceptor" evidence="2">
    <location>
        <position position="143"/>
    </location>
</feature>
<comment type="catalytic activity">
    <reaction evidence="2">
        <text>a 3'-end 2',3'-cyclophospho-ribonucleotide-RNA + H2O = a 3'-end 2'-phospho-ribonucleotide-RNA + H(+)</text>
        <dbReference type="Rhea" id="RHEA:11828"/>
        <dbReference type="Rhea" id="RHEA-COMP:10464"/>
        <dbReference type="Rhea" id="RHEA-COMP:17353"/>
        <dbReference type="ChEBI" id="CHEBI:15377"/>
        <dbReference type="ChEBI" id="CHEBI:15378"/>
        <dbReference type="ChEBI" id="CHEBI:83064"/>
        <dbReference type="ChEBI" id="CHEBI:173113"/>
        <dbReference type="EC" id="3.1.4.58"/>
    </reaction>
</comment>
<protein>
    <recommendedName>
        <fullName evidence="2">RNA 2',3'-cyclic phosphodiesterase</fullName>
        <shortName evidence="2">RNA 2',3'-CPDase</shortName>
        <ecNumber evidence="2">3.1.4.58</ecNumber>
    </recommendedName>
</protein>
<feature type="active site" description="Proton donor" evidence="2">
    <location>
        <position position="58"/>
    </location>
</feature>
<evidence type="ECO:0000313" key="3">
    <source>
        <dbReference type="EMBL" id="MFC5568812.1"/>
    </source>
</evidence>
<dbReference type="InterPro" id="IPR009097">
    <property type="entry name" value="Cyclic_Pdiesterase"/>
</dbReference>
<dbReference type="HAMAP" id="MF_01940">
    <property type="entry name" value="RNA_CPDase"/>
    <property type="match status" value="1"/>
</dbReference>
<dbReference type="Pfam" id="PF13563">
    <property type="entry name" value="2_5_RNA_ligase2"/>
    <property type="match status" value="1"/>
</dbReference>
<name>A0ABW0SIY3_9GAMM</name>
<dbReference type="InterPro" id="IPR004175">
    <property type="entry name" value="RNA_CPDase"/>
</dbReference>
<evidence type="ECO:0000313" key="4">
    <source>
        <dbReference type="Proteomes" id="UP001596036"/>
    </source>
</evidence>
<evidence type="ECO:0000256" key="1">
    <source>
        <dbReference type="ARBA" id="ARBA00022801"/>
    </source>
</evidence>
<feature type="short sequence motif" description="HXTX 1" evidence="2">
    <location>
        <begin position="58"/>
        <end position="61"/>
    </location>
</feature>
<dbReference type="NCBIfam" id="TIGR02258">
    <property type="entry name" value="2_5_ligase"/>
    <property type="match status" value="1"/>
</dbReference>
<feature type="short sequence motif" description="HXTX 2" evidence="2">
    <location>
        <begin position="143"/>
        <end position="146"/>
    </location>
</feature>
<dbReference type="PANTHER" id="PTHR35561:SF1">
    <property type="entry name" value="RNA 2',3'-CYCLIC PHOSPHODIESTERASE"/>
    <property type="match status" value="1"/>
</dbReference>
<dbReference type="SUPFAM" id="SSF55144">
    <property type="entry name" value="LigT-like"/>
    <property type="match status" value="1"/>
</dbReference>
<evidence type="ECO:0000256" key="2">
    <source>
        <dbReference type="HAMAP-Rule" id="MF_01940"/>
    </source>
</evidence>
<comment type="caution">
    <text evidence="3">The sequence shown here is derived from an EMBL/GenBank/DDBJ whole genome shotgun (WGS) entry which is preliminary data.</text>
</comment>
<dbReference type="Proteomes" id="UP001596036">
    <property type="component" value="Unassembled WGS sequence"/>
</dbReference>
<dbReference type="PANTHER" id="PTHR35561">
    <property type="entry name" value="RNA 2',3'-CYCLIC PHOSPHODIESTERASE"/>
    <property type="match status" value="1"/>
</dbReference>
<comment type="function">
    <text evidence="2">Hydrolyzes RNA 2',3'-cyclic phosphodiester to an RNA 2'-phosphomonoester.</text>
</comment>
<dbReference type="RefSeq" id="WP_386752497.1">
    <property type="nucleotide sequence ID" value="NZ_JBHSNM010000001.1"/>
</dbReference>
<sequence>MHHDRSGSAPASGEASTHNVFFGLFPDAQTRVRMAAAVESLQAATGVQGRWLKPERYHLTLHFLGTFSGLPQPLTDAAQKAAATIRVPPFAVEIDRAGHFPGGIGWLGCDATDAGLRSLHDALHAALAQAGVATQGHARFTPHVTVLRAAHRPLPARPVPSIAWRVREFLLIDSRLGAGSDYRTLGRWPLMPE</sequence>